<sequence length="346" mass="39091">MKKVFFLFALVSMLSFNACETDFDVTAEWKDITVVYGLISQNDSVHYVKINKAFLGEGNALTYAQEADSASYLNNLEVRIIEKAGSTETRSFNLDTTTLFNKEEGIFYAPEQVVYKASFKVPADYVNKDYTYHLEIKNKITGKVITAQTPLVHDFAVETPRPGQQSINFTAESNQRVKWFSAKNGRRYNVSVRFWFDEVIGPGRDTLARSIDWNFSSAKSVSVQGGESMELLYSPASFFTVCKSLIPYKSGDEFSENDVVSRLVNRVEFLFAVSGDELNTYMEVNEPSSGIVQEKPDYTNIENGIGLFSCRYLKSTETPSVKMRIGPSTEERLINENLKFVKKIGN</sequence>
<gene>
    <name evidence="2" type="ORF">TBC1_12889</name>
</gene>
<feature type="signal peptide" evidence="1">
    <location>
        <begin position="1"/>
        <end position="18"/>
    </location>
</feature>
<accession>A0A0S7BWU7</accession>
<evidence type="ECO:0000313" key="2">
    <source>
        <dbReference type="EMBL" id="GAP45069.1"/>
    </source>
</evidence>
<dbReference type="EMBL" id="DF968183">
    <property type="protein sequence ID" value="GAP45069.1"/>
    <property type="molecule type" value="Genomic_DNA"/>
</dbReference>
<name>A0A0S7BWU7_9BACT</name>
<dbReference type="RefSeq" id="WP_062045151.1">
    <property type="nucleotide sequence ID" value="NZ_DF968183.1"/>
</dbReference>
<reference evidence="2" key="1">
    <citation type="journal article" date="2015" name="Genome Announc.">
        <title>Draft Genome Sequence of Bacteroidales Strain TBC1, a Novel Isolate from a Methanogenic Wastewater Treatment System.</title>
        <authorList>
            <person name="Tourlousse D.M."/>
            <person name="Matsuura N."/>
            <person name="Sun L."/>
            <person name="Toyonaga M."/>
            <person name="Kuroda K."/>
            <person name="Ohashi A."/>
            <person name="Cruz R."/>
            <person name="Yamaguchi T."/>
            <person name="Sekiguchi Y."/>
        </authorList>
    </citation>
    <scope>NUCLEOTIDE SEQUENCE [LARGE SCALE GENOMIC DNA]</scope>
    <source>
        <strain evidence="2">TBC1</strain>
    </source>
</reference>
<feature type="chain" id="PRO_5006633300" description="DUF4249 domain-containing protein" evidence="1">
    <location>
        <begin position="19"/>
        <end position="346"/>
    </location>
</feature>
<keyword evidence="3" id="KW-1185">Reference proteome</keyword>
<proteinExistence type="predicted"/>
<protein>
    <recommendedName>
        <fullName evidence="4">DUF4249 domain-containing protein</fullName>
    </recommendedName>
</protein>
<dbReference type="Proteomes" id="UP000053091">
    <property type="component" value="Unassembled WGS sequence"/>
</dbReference>
<organism evidence="2">
    <name type="scientific">Lentimicrobium saccharophilum</name>
    <dbReference type="NCBI Taxonomy" id="1678841"/>
    <lineage>
        <taxon>Bacteria</taxon>
        <taxon>Pseudomonadati</taxon>
        <taxon>Bacteroidota</taxon>
        <taxon>Bacteroidia</taxon>
        <taxon>Bacteroidales</taxon>
        <taxon>Lentimicrobiaceae</taxon>
        <taxon>Lentimicrobium</taxon>
    </lineage>
</organism>
<evidence type="ECO:0000313" key="3">
    <source>
        <dbReference type="Proteomes" id="UP000053091"/>
    </source>
</evidence>
<keyword evidence="1" id="KW-0732">Signal</keyword>
<dbReference type="AlphaFoldDB" id="A0A0S7BWU7"/>
<evidence type="ECO:0000256" key="1">
    <source>
        <dbReference type="SAM" id="SignalP"/>
    </source>
</evidence>
<evidence type="ECO:0008006" key="4">
    <source>
        <dbReference type="Google" id="ProtNLM"/>
    </source>
</evidence>